<dbReference type="InterPro" id="IPR032687">
    <property type="entry name" value="AraC-type_N"/>
</dbReference>
<keyword evidence="6" id="KW-1185">Reference proteome</keyword>
<keyword evidence="1" id="KW-0805">Transcription regulation</keyword>
<dbReference type="Pfam" id="PF12833">
    <property type="entry name" value="HTH_18"/>
    <property type="match status" value="1"/>
</dbReference>
<accession>A0ABV1RDG7</accession>
<organism evidence="5 6">
    <name type="scientific">Catenovulum sediminis</name>
    <dbReference type="NCBI Taxonomy" id="1740262"/>
    <lineage>
        <taxon>Bacteria</taxon>
        <taxon>Pseudomonadati</taxon>
        <taxon>Pseudomonadota</taxon>
        <taxon>Gammaproteobacteria</taxon>
        <taxon>Alteromonadales</taxon>
        <taxon>Alteromonadaceae</taxon>
        <taxon>Catenovulum</taxon>
    </lineage>
</organism>
<dbReference type="Pfam" id="PF12625">
    <property type="entry name" value="Arabinose_bd"/>
    <property type="match status" value="1"/>
</dbReference>
<dbReference type="SMART" id="SM00342">
    <property type="entry name" value="HTH_ARAC"/>
    <property type="match status" value="1"/>
</dbReference>
<comment type="caution">
    <text evidence="5">The sequence shown here is derived from an EMBL/GenBank/DDBJ whole genome shotgun (WGS) entry which is preliminary data.</text>
</comment>
<gene>
    <name evidence="5" type="ORF">ABS311_03445</name>
</gene>
<dbReference type="SUPFAM" id="SSF46689">
    <property type="entry name" value="Homeodomain-like"/>
    <property type="match status" value="1"/>
</dbReference>
<dbReference type="PROSITE" id="PS01124">
    <property type="entry name" value="HTH_ARAC_FAMILY_2"/>
    <property type="match status" value="1"/>
</dbReference>
<evidence type="ECO:0000259" key="4">
    <source>
        <dbReference type="PROSITE" id="PS01124"/>
    </source>
</evidence>
<dbReference type="Proteomes" id="UP001467690">
    <property type="component" value="Unassembled WGS sequence"/>
</dbReference>
<dbReference type="RefSeq" id="WP_143871398.1">
    <property type="nucleotide sequence ID" value="NZ_CP041660.1"/>
</dbReference>
<evidence type="ECO:0000313" key="6">
    <source>
        <dbReference type="Proteomes" id="UP001467690"/>
    </source>
</evidence>
<dbReference type="PANTHER" id="PTHR47894:SF1">
    <property type="entry name" value="HTH-TYPE TRANSCRIPTIONAL REGULATOR VQSM"/>
    <property type="match status" value="1"/>
</dbReference>
<dbReference type="EMBL" id="JBELOE010000076">
    <property type="protein sequence ID" value="MER2490937.1"/>
    <property type="molecule type" value="Genomic_DNA"/>
</dbReference>
<keyword evidence="2" id="KW-0238">DNA-binding</keyword>
<evidence type="ECO:0000256" key="2">
    <source>
        <dbReference type="ARBA" id="ARBA00023125"/>
    </source>
</evidence>
<proteinExistence type="predicted"/>
<sequence length="340" mass="39706">MKSFVEIDDKFIPAHQLPASIIDLAMARGINMQKFLRGTGIFYEDIKKQNLYVSPVQTLSLIEKAQQQIAGYDSSFLLGQRLFPGNYGHLSEALMHSKNLHDFLRILFCHLTEINPFIHAQVSQCNDKLVVQFSDAIGCGENYPFLLEMYLTALSSTLKYLAKQRITIAYQFSYKRPRYIQEYEENLGFKISFEQADDMLFLSINDFEISFPRYSQLIRAHALNKLKQQKTQKKITFLQAILRLQKLYGPLTQEEAACKLGLSTATFKRKLKRHNTRYLALQDLYHRQQTVIYLLNHHNNNEMLAAEMGFTDVANFRRAFKRWFKMTPSEFKSRYQLSTC</sequence>
<dbReference type="InterPro" id="IPR009057">
    <property type="entry name" value="Homeodomain-like_sf"/>
</dbReference>
<protein>
    <submittedName>
        <fullName evidence="5">AraC family transcriptional regulator ligand-binding domain-containing protein</fullName>
    </submittedName>
</protein>
<keyword evidence="3" id="KW-0804">Transcription</keyword>
<dbReference type="PANTHER" id="PTHR47894">
    <property type="entry name" value="HTH-TYPE TRANSCRIPTIONAL REGULATOR GADX"/>
    <property type="match status" value="1"/>
</dbReference>
<evidence type="ECO:0000313" key="5">
    <source>
        <dbReference type="EMBL" id="MER2490937.1"/>
    </source>
</evidence>
<dbReference type="Gene3D" id="1.10.10.60">
    <property type="entry name" value="Homeodomain-like"/>
    <property type="match status" value="1"/>
</dbReference>
<dbReference type="InterPro" id="IPR018060">
    <property type="entry name" value="HTH_AraC"/>
</dbReference>
<name>A0ABV1RDG7_9ALTE</name>
<feature type="domain" description="HTH araC/xylS-type" evidence="4">
    <location>
        <begin position="232"/>
        <end position="334"/>
    </location>
</feature>
<reference evidence="5 6" key="1">
    <citation type="submission" date="2024-06" db="EMBL/GenBank/DDBJ databases">
        <authorList>
            <person name="Chen R.Y."/>
        </authorList>
    </citation>
    <scope>NUCLEOTIDE SEQUENCE [LARGE SCALE GENOMIC DNA]</scope>
    <source>
        <strain evidence="5 6">D2</strain>
    </source>
</reference>
<evidence type="ECO:0000256" key="1">
    <source>
        <dbReference type="ARBA" id="ARBA00023015"/>
    </source>
</evidence>
<evidence type="ECO:0000256" key="3">
    <source>
        <dbReference type="ARBA" id="ARBA00023163"/>
    </source>
</evidence>